<keyword evidence="7" id="KW-0326">Glycosidase</keyword>
<dbReference type="GO" id="GO:0004571">
    <property type="term" value="F:mannosyl-oligosaccharide 1,2-alpha-mannosidase activity"/>
    <property type="evidence" value="ECO:0007669"/>
    <property type="project" value="InterPro"/>
</dbReference>
<dbReference type="EMBL" id="JAVRRL010000018">
    <property type="protein sequence ID" value="KAK5114330.1"/>
    <property type="molecule type" value="Genomic_DNA"/>
</dbReference>
<feature type="binding site" evidence="6">
    <location>
        <position position="1026"/>
    </location>
    <ligand>
        <name>Ca(2+)</name>
        <dbReference type="ChEBI" id="CHEBI:29108"/>
    </ligand>
</feature>
<dbReference type="Proteomes" id="UP001310890">
    <property type="component" value="Unassembled WGS sequence"/>
</dbReference>
<evidence type="ECO:0000256" key="7">
    <source>
        <dbReference type="RuleBase" id="RU361193"/>
    </source>
</evidence>
<feature type="region of interest" description="Disordered" evidence="8">
    <location>
        <begin position="852"/>
        <end position="876"/>
    </location>
</feature>
<dbReference type="PRINTS" id="PR00747">
    <property type="entry name" value="GLYHDRLASE47"/>
</dbReference>
<evidence type="ECO:0000256" key="8">
    <source>
        <dbReference type="SAM" id="MobiDB-lite"/>
    </source>
</evidence>
<comment type="pathway">
    <text evidence="2">Protein modification; protein glycosylation.</text>
</comment>
<keyword evidence="6" id="KW-0479">Metal-binding</keyword>
<dbReference type="GO" id="GO:0016020">
    <property type="term" value="C:membrane"/>
    <property type="evidence" value="ECO:0007669"/>
    <property type="project" value="InterPro"/>
</dbReference>
<proteinExistence type="inferred from homology"/>
<organism evidence="9 10">
    <name type="scientific">Meristemomyces frigidus</name>
    <dbReference type="NCBI Taxonomy" id="1508187"/>
    <lineage>
        <taxon>Eukaryota</taxon>
        <taxon>Fungi</taxon>
        <taxon>Dikarya</taxon>
        <taxon>Ascomycota</taxon>
        <taxon>Pezizomycotina</taxon>
        <taxon>Dothideomycetes</taxon>
        <taxon>Dothideomycetidae</taxon>
        <taxon>Mycosphaerellales</taxon>
        <taxon>Teratosphaeriaceae</taxon>
        <taxon>Meristemomyces</taxon>
    </lineage>
</organism>
<dbReference type="SUPFAM" id="SSF48225">
    <property type="entry name" value="Seven-hairpin glycosidases"/>
    <property type="match status" value="1"/>
</dbReference>
<evidence type="ECO:0000256" key="6">
    <source>
        <dbReference type="PIRSR" id="PIRSR601382-2"/>
    </source>
</evidence>
<dbReference type="PANTHER" id="PTHR11742:SF103">
    <property type="entry name" value="ENDOPLASMIC RETICULUM MANNOSIDASE MNL2-RELATED"/>
    <property type="match status" value="1"/>
</dbReference>
<dbReference type="Gene3D" id="1.50.10.10">
    <property type="match status" value="3"/>
</dbReference>
<dbReference type="InterPro" id="IPR036026">
    <property type="entry name" value="Seven-hairpin_glycosidases"/>
</dbReference>
<keyword evidence="5" id="KW-1015">Disulfide bond</keyword>
<feature type="compositionally biased region" description="Polar residues" evidence="8">
    <location>
        <begin position="863"/>
        <end position="876"/>
    </location>
</feature>
<protein>
    <recommendedName>
        <fullName evidence="7">alpha-1,2-Mannosidase</fullName>
        <ecNumber evidence="7">3.2.1.-</ecNumber>
    </recommendedName>
</protein>
<evidence type="ECO:0000313" key="9">
    <source>
        <dbReference type="EMBL" id="KAK5114330.1"/>
    </source>
</evidence>
<comment type="caution">
    <text evidence="9">The sequence shown here is derived from an EMBL/GenBank/DDBJ whole genome shotgun (WGS) entry which is preliminary data.</text>
</comment>
<dbReference type="GO" id="GO:0005509">
    <property type="term" value="F:calcium ion binding"/>
    <property type="evidence" value="ECO:0007669"/>
    <property type="project" value="InterPro"/>
</dbReference>
<evidence type="ECO:0000256" key="5">
    <source>
        <dbReference type="ARBA" id="ARBA00023157"/>
    </source>
</evidence>
<comment type="cofactor">
    <cofactor evidence="1 6">
        <name>Ca(2+)</name>
        <dbReference type="ChEBI" id="CHEBI:29108"/>
    </cofactor>
</comment>
<reference evidence="9" key="1">
    <citation type="submission" date="2023-08" db="EMBL/GenBank/DDBJ databases">
        <title>Black Yeasts Isolated from many extreme environments.</title>
        <authorList>
            <person name="Coleine C."/>
            <person name="Stajich J.E."/>
            <person name="Selbmann L."/>
        </authorList>
    </citation>
    <scope>NUCLEOTIDE SEQUENCE</scope>
    <source>
        <strain evidence="9">CCFEE 5401</strain>
    </source>
</reference>
<name>A0AAN7YHK1_9PEZI</name>
<dbReference type="InterPro" id="IPR012341">
    <property type="entry name" value="6hp_glycosidase-like_sf"/>
</dbReference>
<dbReference type="GO" id="GO:0036503">
    <property type="term" value="P:ERAD pathway"/>
    <property type="evidence" value="ECO:0007669"/>
    <property type="project" value="UniProtKB-ARBA"/>
</dbReference>
<dbReference type="InterPro" id="IPR001382">
    <property type="entry name" value="Glyco_hydro_47"/>
</dbReference>
<dbReference type="InterPro" id="IPR050749">
    <property type="entry name" value="Glycosyl_Hydrolase_47"/>
</dbReference>
<dbReference type="EC" id="3.2.1.-" evidence="7"/>
<dbReference type="GO" id="GO:0005783">
    <property type="term" value="C:endoplasmic reticulum"/>
    <property type="evidence" value="ECO:0007669"/>
    <property type="project" value="TreeGrafter"/>
</dbReference>
<dbReference type="Pfam" id="PF01532">
    <property type="entry name" value="Glyco_hydro_47"/>
    <property type="match status" value="1"/>
</dbReference>
<dbReference type="PANTHER" id="PTHR11742">
    <property type="entry name" value="MANNOSYL-OLIGOSACCHARIDE ALPHA-1,2-MANNOSIDASE-RELATED"/>
    <property type="match status" value="1"/>
</dbReference>
<accession>A0AAN7YHK1</accession>
<feature type="region of interest" description="Disordered" evidence="8">
    <location>
        <begin position="516"/>
        <end position="555"/>
    </location>
</feature>
<dbReference type="AlphaFoldDB" id="A0AAN7YHK1"/>
<keyword evidence="4 7" id="KW-0378">Hydrolase</keyword>
<comment type="similarity">
    <text evidence="3 7">Belongs to the glycosyl hydrolase 47 family.</text>
</comment>
<keyword evidence="6" id="KW-0106">Calcium</keyword>
<feature type="region of interest" description="Disordered" evidence="8">
    <location>
        <begin position="70"/>
        <end position="95"/>
    </location>
</feature>
<evidence type="ECO:0000256" key="3">
    <source>
        <dbReference type="ARBA" id="ARBA00007658"/>
    </source>
</evidence>
<evidence type="ECO:0000256" key="1">
    <source>
        <dbReference type="ARBA" id="ARBA00001913"/>
    </source>
</evidence>
<sequence length="1039" mass="113959">MMVGRKRVRLLLGVLVFILVVVVYTRKAEVESYRDYVTEKVVGGGAVLRKPEVQEPAGALPVLKTYTPRPAATTKAAEPRPIPNTSTASASTPSPPAIVQLTSETRWQDSTTASTTPAVSTALVRMPAITDDDELPHEYGEGRVDNEDAITNTTTIVYWTKQPERFAPSTTIQLPTGSSKPMPRIQYSGNDAGQADNERLAIVKEAARHAWSGYRDLAWGMDELKPISGGYNNPFNGWGATLVDSLDTLWIMGMKESFEEAVEQVRVIDFTTSLRADIPLFETTIRYLGGLLAAYDISGAKYKVLLDQAVVLAEVLYSVFDTPNRMPVTYYRWKPAFASQGKLASNRAVMAELGSLSLEFTRLAQFTGEPKYYDAIARITDAFELWQNDTRLPGMWPTQLDASGCTKPAQNNNVILGSKSAAWASANQQLVPGGNGQVMAAGTPVHQAGRPNVLSSSNNVVDQKQRLEAQAKLNEQMKSQTTGSESDAAGKSKFFGTELSEVSMAELGSSKVKRQLDKISGNGPPLNSSHVSEDSGAASKEATREVPPTGQEVCLPQGLASTSRYSQEYYTLGGMSDSTYEYLPKQYMLLGGLVEQYRHMYILSADTVVDNLLFRPMTDENLDILISGNMKVGINPNGTLAKTFAFEGEHLTCFAGGMFALGGKLFGRPDDVEIGRKLTNGCVWAYNSTNTGIMPETFEAMPCEDRNECKYNETAYWEKLDPYELSRTGVAKAAVFPSVAVKALQTSSSSSSLNAAESTQAAHNTDAASGFEAKHVVQKIGVSADEMEEHAIDLVRAVAHTVNGAQATQAAQGPDMASDFGAKHVVQKIGVSADEMEELAIDLARAEAPAIEKRQLDERAPGTTASQRALPTTRSSTYIAQSSSAATDYTNGQPTAPPPSFYTPPVPLSHEDFVLNKIRDERLPSGMTHIRAKQYILRPEAIESVFYMYRITGEQYWRDMGWQMFLAIQQHTTTIYGNAAIIDVTATAPQQRDAMESFWLAETLKYFYLLFDDAEKWSLDEWVLNTEAHFFRRPKYDFA</sequence>
<evidence type="ECO:0000256" key="4">
    <source>
        <dbReference type="ARBA" id="ARBA00022801"/>
    </source>
</evidence>
<evidence type="ECO:0000313" key="10">
    <source>
        <dbReference type="Proteomes" id="UP001310890"/>
    </source>
</evidence>
<evidence type="ECO:0000256" key="2">
    <source>
        <dbReference type="ARBA" id="ARBA00004922"/>
    </source>
</evidence>
<gene>
    <name evidence="9" type="ORF">LTR62_002582</name>
</gene>
<dbReference type="GO" id="GO:0005975">
    <property type="term" value="P:carbohydrate metabolic process"/>
    <property type="evidence" value="ECO:0007669"/>
    <property type="project" value="InterPro"/>
</dbReference>